<evidence type="ECO:0000313" key="1">
    <source>
        <dbReference type="EMBL" id="SFK97655.1"/>
    </source>
</evidence>
<proteinExistence type="predicted"/>
<dbReference type="EMBL" id="FOTF01000005">
    <property type="protein sequence ID" value="SFK97655.1"/>
    <property type="molecule type" value="Genomic_DNA"/>
</dbReference>
<dbReference type="AlphaFoldDB" id="A0A1I4DW48"/>
<evidence type="ECO:0000313" key="2">
    <source>
        <dbReference type="Proteomes" id="UP000199550"/>
    </source>
</evidence>
<dbReference type="PANTHER" id="PTHR39600">
    <property type="entry name" value="PEPTIDASE INHIBITOR I78 FAMILY PROTEIN"/>
    <property type="match status" value="1"/>
</dbReference>
<sequence length="46" mass="5177">MGDLRYPPSRETRLINPGEMVTMEFNPERLNIEIDKAGRVVAVTCG</sequence>
<reference evidence="1 2" key="1">
    <citation type="submission" date="2016-10" db="EMBL/GenBank/DDBJ databases">
        <authorList>
            <person name="de Groot N.N."/>
        </authorList>
    </citation>
    <scope>NUCLEOTIDE SEQUENCE [LARGE SCALE GENOMIC DNA]</scope>
    <source>
        <strain evidence="1 2">DSM 16199</strain>
    </source>
</reference>
<protein>
    <submittedName>
        <fullName evidence="1">Peptidase inhibitor I78 family protein</fullName>
    </submittedName>
</protein>
<accession>A0A1I4DW48</accession>
<dbReference type="Proteomes" id="UP000199550">
    <property type="component" value="Unassembled WGS sequence"/>
</dbReference>
<organism evidence="1 2">
    <name type="scientific">Loktanella salsilacus</name>
    <dbReference type="NCBI Taxonomy" id="195913"/>
    <lineage>
        <taxon>Bacteria</taxon>
        <taxon>Pseudomonadati</taxon>
        <taxon>Pseudomonadota</taxon>
        <taxon>Alphaproteobacteria</taxon>
        <taxon>Rhodobacterales</taxon>
        <taxon>Roseobacteraceae</taxon>
        <taxon>Loktanella</taxon>
    </lineage>
</organism>
<dbReference type="InterPro" id="IPR021719">
    <property type="entry name" value="Prot_inh_I78"/>
</dbReference>
<dbReference type="Pfam" id="PF11720">
    <property type="entry name" value="Inhibitor_I78"/>
    <property type="match status" value="1"/>
</dbReference>
<dbReference type="Gene3D" id="3.30.10.10">
    <property type="entry name" value="Trypsin Inhibitor V, subunit A"/>
    <property type="match status" value="1"/>
</dbReference>
<dbReference type="PANTHER" id="PTHR39600:SF1">
    <property type="entry name" value="PEPTIDASE INHIBITOR I78 FAMILY PROTEIN"/>
    <property type="match status" value="1"/>
</dbReference>
<dbReference type="STRING" id="195913.SAMN04488004_105120"/>
<keyword evidence="2" id="KW-1185">Reference proteome</keyword>
<gene>
    <name evidence="1" type="ORF">SAMN04488004_105120</name>
</gene>
<name>A0A1I4DW48_9RHOB</name>